<evidence type="ECO:0000313" key="1">
    <source>
        <dbReference type="EMBL" id="UXY24163.1"/>
    </source>
</evidence>
<proteinExistence type="predicted"/>
<accession>A0ABY6EJ39</accession>
<name>A0ABY6EJ39_9ACTN</name>
<evidence type="ECO:0000313" key="2">
    <source>
        <dbReference type="Proteomes" id="UP001061298"/>
    </source>
</evidence>
<organism evidence="1 2">
    <name type="scientific">Streptomyces cynarae</name>
    <dbReference type="NCBI Taxonomy" id="2981134"/>
    <lineage>
        <taxon>Bacteria</taxon>
        <taxon>Bacillati</taxon>
        <taxon>Actinomycetota</taxon>
        <taxon>Actinomycetes</taxon>
        <taxon>Kitasatosporales</taxon>
        <taxon>Streptomycetaceae</taxon>
        <taxon>Streptomyces</taxon>
    </lineage>
</organism>
<dbReference type="RefSeq" id="WP_263234396.1">
    <property type="nucleotide sequence ID" value="NZ_CP106793.1"/>
</dbReference>
<dbReference type="EMBL" id="CP106793">
    <property type="protein sequence ID" value="UXY24163.1"/>
    <property type="molecule type" value="Genomic_DNA"/>
</dbReference>
<protein>
    <submittedName>
        <fullName evidence="1">Uncharacterized protein</fullName>
    </submittedName>
</protein>
<keyword evidence="2" id="KW-1185">Reference proteome</keyword>
<sequence length="101" mass="11085">MALFGRRQRSSVPSGLPADIVSRVTHYGRHEFDPQNYHGPDINATIYQSLYPLASADPAGFTERLSAAVLPVGGWAVYGGERLVPDLCDRERISGLPAYLR</sequence>
<dbReference type="Proteomes" id="UP001061298">
    <property type="component" value="Chromosome"/>
</dbReference>
<gene>
    <name evidence="1" type="ORF">N8I84_39875</name>
</gene>
<reference evidence="1" key="1">
    <citation type="submission" date="2022-10" db="EMBL/GenBank/DDBJ databases">
        <authorList>
            <person name="Mo P."/>
        </authorList>
    </citation>
    <scope>NUCLEOTIDE SEQUENCE</scope>
    <source>
        <strain evidence="1">HUAS 13-4</strain>
    </source>
</reference>